<accession>A0A326UE83</accession>
<reference evidence="2 3" key="1">
    <citation type="submission" date="2018-06" db="EMBL/GenBank/DDBJ databases">
        <title>Genomic Encyclopedia of Archaeal and Bacterial Type Strains, Phase II (KMG-II): from individual species to whole genera.</title>
        <authorList>
            <person name="Goeker M."/>
        </authorList>
    </citation>
    <scope>NUCLEOTIDE SEQUENCE [LARGE SCALE GENOMIC DNA]</scope>
    <source>
        <strain evidence="2 3">ATCC BAA-1881</strain>
    </source>
</reference>
<keyword evidence="1" id="KW-0472">Membrane</keyword>
<keyword evidence="1" id="KW-0812">Transmembrane</keyword>
<keyword evidence="1" id="KW-1133">Transmembrane helix</keyword>
<proteinExistence type="predicted"/>
<evidence type="ECO:0000313" key="3">
    <source>
        <dbReference type="Proteomes" id="UP000248806"/>
    </source>
</evidence>
<keyword evidence="3" id="KW-1185">Reference proteome</keyword>
<evidence type="ECO:0000256" key="1">
    <source>
        <dbReference type="SAM" id="Phobius"/>
    </source>
</evidence>
<comment type="caution">
    <text evidence="2">The sequence shown here is derived from an EMBL/GenBank/DDBJ whole genome shotgun (WGS) entry which is preliminary data.</text>
</comment>
<evidence type="ECO:0000313" key="2">
    <source>
        <dbReference type="EMBL" id="PZW36798.1"/>
    </source>
</evidence>
<feature type="transmembrane region" description="Helical" evidence="1">
    <location>
        <begin position="18"/>
        <end position="39"/>
    </location>
</feature>
<dbReference type="Proteomes" id="UP000248806">
    <property type="component" value="Unassembled WGS sequence"/>
</dbReference>
<name>A0A326UE83_THEHA</name>
<organism evidence="2 3">
    <name type="scientific">Thermosporothrix hazakensis</name>
    <dbReference type="NCBI Taxonomy" id="644383"/>
    <lineage>
        <taxon>Bacteria</taxon>
        <taxon>Bacillati</taxon>
        <taxon>Chloroflexota</taxon>
        <taxon>Ktedonobacteria</taxon>
        <taxon>Ktedonobacterales</taxon>
        <taxon>Thermosporotrichaceae</taxon>
        <taxon>Thermosporothrix</taxon>
    </lineage>
</organism>
<protein>
    <submittedName>
        <fullName evidence="2">Uncharacterized protein</fullName>
    </submittedName>
</protein>
<sequence length="91" mass="9972">MSVVLCVEAHRKQNARTLLLICEVVHMILFLSTLLYIYIDQFAGGRTWGGMSDFLAGEDACFSQGKQHTAALHLRPSVSKGENDPSGKSGF</sequence>
<dbReference type="AlphaFoldDB" id="A0A326UE83"/>
<dbReference type="EMBL" id="QKUF01000001">
    <property type="protein sequence ID" value="PZW36798.1"/>
    <property type="molecule type" value="Genomic_DNA"/>
</dbReference>
<gene>
    <name evidence="2" type="ORF">EI42_00983</name>
</gene>